<dbReference type="AlphaFoldDB" id="A0A4W5KPE2"/>
<sequence length="126" mass="14384">SYCVFTAAPPRRCVINHSAVPRCRCSEGGAETIYISLCYLYHRRHLQPFYTSRTESCREASLHLERPDPATAGPRQVDKMVKRKSLDETDTECGKGIPFPIQTFLWRQTSAFLRPKLGKQYEASCV</sequence>
<dbReference type="Proteomes" id="UP000314982">
    <property type="component" value="Unassembled WGS sequence"/>
</dbReference>
<evidence type="ECO:0000313" key="3">
    <source>
        <dbReference type="Proteomes" id="UP000314982"/>
    </source>
</evidence>
<protein>
    <recommendedName>
        <fullName evidence="1">Cation channel complex component UNC80 N-terminal domain-containing protein</fullName>
    </recommendedName>
</protein>
<dbReference type="GO" id="GO:0030424">
    <property type="term" value="C:axon"/>
    <property type="evidence" value="ECO:0007669"/>
    <property type="project" value="TreeGrafter"/>
</dbReference>
<dbReference type="Ensembl" id="ENSHHUT00000019101.1">
    <property type="protein sequence ID" value="ENSHHUP00000018432.1"/>
    <property type="gene ID" value="ENSHHUG00000011509.1"/>
</dbReference>
<organism evidence="2 3">
    <name type="scientific">Hucho hucho</name>
    <name type="common">huchen</name>
    <dbReference type="NCBI Taxonomy" id="62062"/>
    <lineage>
        <taxon>Eukaryota</taxon>
        <taxon>Metazoa</taxon>
        <taxon>Chordata</taxon>
        <taxon>Craniata</taxon>
        <taxon>Vertebrata</taxon>
        <taxon>Euteleostomi</taxon>
        <taxon>Actinopterygii</taxon>
        <taxon>Neopterygii</taxon>
        <taxon>Teleostei</taxon>
        <taxon>Protacanthopterygii</taxon>
        <taxon>Salmoniformes</taxon>
        <taxon>Salmonidae</taxon>
        <taxon>Salmoninae</taxon>
        <taxon>Hucho</taxon>
    </lineage>
</organism>
<feature type="domain" description="Cation channel complex component UNC80 N-terminal" evidence="1">
    <location>
        <begin position="96"/>
        <end position="126"/>
    </location>
</feature>
<dbReference type="PANTHER" id="PTHR31781:SF1">
    <property type="entry name" value="PROTEIN UNC-80 HOMOLOG"/>
    <property type="match status" value="1"/>
</dbReference>
<proteinExistence type="predicted"/>
<dbReference type="STRING" id="62062.ENSHHUP00000018432"/>
<accession>A0A4W5KPE2</accession>
<evidence type="ECO:0000259" key="1">
    <source>
        <dbReference type="Pfam" id="PF15778"/>
    </source>
</evidence>
<keyword evidence="3" id="KW-1185">Reference proteome</keyword>
<reference evidence="2" key="2">
    <citation type="submission" date="2025-08" db="UniProtKB">
        <authorList>
            <consortium name="Ensembl"/>
        </authorList>
    </citation>
    <scope>IDENTIFICATION</scope>
</reference>
<dbReference type="Pfam" id="PF15778">
    <property type="entry name" value="UNC80_N"/>
    <property type="match status" value="1"/>
</dbReference>
<dbReference type="GO" id="GO:0055080">
    <property type="term" value="P:monoatomic cation homeostasis"/>
    <property type="evidence" value="ECO:0007669"/>
    <property type="project" value="TreeGrafter"/>
</dbReference>
<reference evidence="3" key="1">
    <citation type="submission" date="2018-06" db="EMBL/GenBank/DDBJ databases">
        <title>Genome assembly of Danube salmon.</title>
        <authorList>
            <person name="Macqueen D.J."/>
            <person name="Gundappa M.K."/>
        </authorList>
    </citation>
    <scope>NUCLEOTIDE SEQUENCE [LARGE SCALE GENOMIC DNA]</scope>
</reference>
<evidence type="ECO:0000313" key="2">
    <source>
        <dbReference type="Ensembl" id="ENSHHUP00000018432.1"/>
    </source>
</evidence>
<reference evidence="2" key="3">
    <citation type="submission" date="2025-09" db="UniProtKB">
        <authorList>
            <consortium name="Ensembl"/>
        </authorList>
    </citation>
    <scope>IDENTIFICATION</scope>
</reference>
<name>A0A4W5KPE2_9TELE</name>
<dbReference type="InterPro" id="IPR031542">
    <property type="entry name" value="UNC80_N"/>
</dbReference>
<dbReference type="PANTHER" id="PTHR31781">
    <property type="entry name" value="UNC80"/>
    <property type="match status" value="1"/>
</dbReference>
<dbReference type="GO" id="GO:0034703">
    <property type="term" value="C:cation channel complex"/>
    <property type="evidence" value="ECO:0007669"/>
    <property type="project" value="TreeGrafter"/>
</dbReference>
<dbReference type="GO" id="GO:0005261">
    <property type="term" value="F:monoatomic cation channel activity"/>
    <property type="evidence" value="ECO:0007669"/>
    <property type="project" value="TreeGrafter"/>
</dbReference>
<dbReference type="GeneTree" id="ENSGT00640000091496"/>